<dbReference type="PANTHER" id="PTHR11441">
    <property type="entry name" value="THYMIDINE KINASE"/>
    <property type="match status" value="1"/>
</dbReference>
<reference evidence="11 12" key="1">
    <citation type="journal article" date="2016" name="Nat. Commun.">
        <title>Thousands of microbial genomes shed light on interconnected biogeochemical processes in an aquifer system.</title>
        <authorList>
            <person name="Anantharaman K."/>
            <person name="Brown C.T."/>
            <person name="Hug L.A."/>
            <person name="Sharon I."/>
            <person name="Castelle C.J."/>
            <person name="Probst A.J."/>
            <person name="Thomas B.C."/>
            <person name="Singh A."/>
            <person name="Wilkins M.J."/>
            <person name="Karaoz U."/>
            <person name="Brodie E.L."/>
            <person name="Williams K.H."/>
            <person name="Hubbard S.S."/>
            <person name="Banfield J.F."/>
        </authorList>
    </citation>
    <scope>NUCLEOTIDE SEQUENCE [LARGE SCALE GENOMIC DNA]</scope>
</reference>
<feature type="active site" description="Proton acceptor" evidence="8">
    <location>
        <position position="105"/>
    </location>
</feature>
<keyword evidence="4 9" id="KW-0808">Transferase</keyword>
<evidence type="ECO:0000256" key="10">
    <source>
        <dbReference type="RuleBase" id="RU004165"/>
    </source>
</evidence>
<name>A0A1F5TEE8_9BACT</name>
<proteinExistence type="inferred from homology"/>
<comment type="catalytic activity">
    <reaction evidence="9">
        <text>thymidine + ATP = dTMP + ADP + H(+)</text>
        <dbReference type="Rhea" id="RHEA:19129"/>
        <dbReference type="ChEBI" id="CHEBI:15378"/>
        <dbReference type="ChEBI" id="CHEBI:17748"/>
        <dbReference type="ChEBI" id="CHEBI:30616"/>
        <dbReference type="ChEBI" id="CHEBI:63528"/>
        <dbReference type="ChEBI" id="CHEBI:456216"/>
        <dbReference type="EC" id="2.7.1.21"/>
    </reaction>
</comment>
<evidence type="ECO:0000256" key="6">
    <source>
        <dbReference type="ARBA" id="ARBA00022777"/>
    </source>
</evidence>
<dbReference type="Gene3D" id="3.40.50.300">
    <property type="entry name" value="P-loop containing nucleotide triphosphate hydrolases"/>
    <property type="match status" value="1"/>
</dbReference>
<evidence type="ECO:0000256" key="4">
    <source>
        <dbReference type="ARBA" id="ARBA00022679"/>
    </source>
</evidence>
<dbReference type="GO" id="GO:0071897">
    <property type="term" value="P:DNA biosynthetic process"/>
    <property type="evidence" value="ECO:0007669"/>
    <property type="project" value="UniProtKB-KW"/>
</dbReference>
<dbReference type="PANTHER" id="PTHR11441:SF0">
    <property type="entry name" value="THYMIDINE KINASE, CYTOSOLIC"/>
    <property type="match status" value="1"/>
</dbReference>
<comment type="similarity">
    <text evidence="1 10">Belongs to the thymidine kinase family.</text>
</comment>
<dbReference type="PIRSF" id="PIRSF035805">
    <property type="entry name" value="TK_cell"/>
    <property type="match status" value="1"/>
</dbReference>
<evidence type="ECO:0000313" key="11">
    <source>
        <dbReference type="EMBL" id="OGF37309.1"/>
    </source>
</evidence>
<accession>A0A1F5TEE8</accession>
<dbReference type="EC" id="2.7.1.21" evidence="2 9"/>
<evidence type="ECO:0000313" key="12">
    <source>
        <dbReference type="Proteomes" id="UP000178656"/>
    </source>
</evidence>
<dbReference type="InterPro" id="IPR027417">
    <property type="entry name" value="P-loop_NTPase"/>
</dbReference>
<keyword evidence="7 9" id="KW-0067">ATP-binding</keyword>
<dbReference type="GO" id="GO:0005829">
    <property type="term" value="C:cytosol"/>
    <property type="evidence" value="ECO:0007669"/>
    <property type="project" value="TreeGrafter"/>
</dbReference>
<gene>
    <name evidence="11" type="ORF">A2482_04780</name>
</gene>
<evidence type="ECO:0000256" key="5">
    <source>
        <dbReference type="ARBA" id="ARBA00022741"/>
    </source>
</evidence>
<dbReference type="InterPro" id="IPR001267">
    <property type="entry name" value="Thymidine_kinase"/>
</dbReference>
<dbReference type="Pfam" id="PF00265">
    <property type="entry name" value="TK"/>
    <property type="match status" value="1"/>
</dbReference>
<keyword evidence="5 9" id="KW-0547">Nucleotide-binding</keyword>
<keyword evidence="6 9" id="KW-0418">Kinase</keyword>
<dbReference type="Proteomes" id="UP000178656">
    <property type="component" value="Unassembled WGS sequence"/>
</dbReference>
<dbReference type="EMBL" id="MFGM01000023">
    <property type="protein sequence ID" value="OGF37309.1"/>
    <property type="molecule type" value="Genomic_DNA"/>
</dbReference>
<dbReference type="GO" id="GO:0046104">
    <property type="term" value="P:thymidine metabolic process"/>
    <property type="evidence" value="ECO:0007669"/>
    <property type="project" value="TreeGrafter"/>
</dbReference>
<comment type="caution">
    <text evidence="11">The sequence shown here is derived from an EMBL/GenBank/DDBJ whole genome shotgun (WGS) entry which is preliminary data.</text>
</comment>
<keyword evidence="3 9" id="KW-0237">DNA synthesis</keyword>
<evidence type="ECO:0000256" key="8">
    <source>
        <dbReference type="PIRSR" id="PIRSR035805-1"/>
    </source>
</evidence>
<organism evidence="11 12">
    <name type="scientific">Candidatus Falkowbacteria bacterium RIFOXYC2_FULL_48_21</name>
    <dbReference type="NCBI Taxonomy" id="1798005"/>
    <lineage>
        <taxon>Bacteria</taxon>
        <taxon>Candidatus Falkowiibacteriota</taxon>
    </lineage>
</organism>
<dbReference type="SUPFAM" id="SSF52540">
    <property type="entry name" value="P-loop containing nucleoside triphosphate hydrolases"/>
    <property type="match status" value="1"/>
</dbReference>
<evidence type="ECO:0000256" key="7">
    <source>
        <dbReference type="ARBA" id="ARBA00022840"/>
    </source>
</evidence>
<evidence type="ECO:0000256" key="1">
    <source>
        <dbReference type="ARBA" id="ARBA00007587"/>
    </source>
</evidence>
<protein>
    <recommendedName>
        <fullName evidence="2 9">Thymidine kinase</fullName>
        <ecNumber evidence="2 9">2.7.1.21</ecNumber>
    </recommendedName>
</protein>
<dbReference type="GO" id="GO:0005524">
    <property type="term" value="F:ATP binding"/>
    <property type="evidence" value="ECO:0007669"/>
    <property type="project" value="UniProtKB-KW"/>
</dbReference>
<dbReference type="AlphaFoldDB" id="A0A1F5TEE8"/>
<evidence type="ECO:0000256" key="2">
    <source>
        <dbReference type="ARBA" id="ARBA00012118"/>
    </source>
</evidence>
<evidence type="ECO:0000256" key="3">
    <source>
        <dbReference type="ARBA" id="ARBA00022634"/>
    </source>
</evidence>
<sequence length="214" mass="24339">MGRRLSDLDGSIEVIVGCVFSGKSDEGSKRIDREMYSKRRNVLIFTPDRGRRDVVICHNGEKVNTKDQLVSRSGKKHPAIEIPWNRPETAFIYITPKITTTAFEEAQFFSSALIDVCHELAYKHRKRVIVMGLDKDFRNRGFGPVPGIMVDAERVSKELATCIKCGNPNANNSWLPPRFWNDLRDGNQLPGDAFEPTCRICYHKLVEKYGLPPE</sequence>
<dbReference type="GO" id="GO:0004797">
    <property type="term" value="F:thymidine kinase activity"/>
    <property type="evidence" value="ECO:0007669"/>
    <property type="project" value="UniProtKB-EC"/>
</dbReference>
<evidence type="ECO:0000256" key="9">
    <source>
        <dbReference type="RuleBase" id="RU000544"/>
    </source>
</evidence>